<evidence type="ECO:0000313" key="3">
    <source>
        <dbReference type="EMBL" id="BAL83581.1"/>
    </source>
</evidence>
<evidence type="ECO:0000313" key="4">
    <source>
        <dbReference type="Proteomes" id="UP000007887"/>
    </source>
</evidence>
<proteinExistence type="predicted"/>
<accession>I0GS44</accession>
<keyword evidence="2" id="KW-0732">Signal</keyword>
<evidence type="ECO:0000256" key="2">
    <source>
        <dbReference type="SAM" id="SignalP"/>
    </source>
</evidence>
<dbReference type="EMBL" id="AP012292">
    <property type="protein sequence ID" value="BAL83581.1"/>
    <property type="molecule type" value="Genomic_DNA"/>
</dbReference>
<dbReference type="HOGENOM" id="CLU_1224053_0_0_9"/>
<evidence type="ECO:0008006" key="5">
    <source>
        <dbReference type="Google" id="ProtNLM"/>
    </source>
</evidence>
<dbReference type="Proteomes" id="UP000007887">
    <property type="component" value="Chromosome"/>
</dbReference>
<protein>
    <recommendedName>
        <fullName evidence="5">Tat pathway signal sequence domain protein</fullName>
    </recommendedName>
</protein>
<dbReference type="eggNOG" id="ENOG5033E13">
    <property type="taxonomic scope" value="Bacteria"/>
</dbReference>
<feature type="chain" id="PRO_5003628206" description="Tat pathway signal sequence domain protein" evidence="2">
    <location>
        <begin position="30"/>
        <end position="250"/>
    </location>
</feature>
<name>I0GS44_SELRL</name>
<evidence type="ECO:0000256" key="1">
    <source>
        <dbReference type="SAM" id="MobiDB-lite"/>
    </source>
</evidence>
<gene>
    <name evidence="3" type="ordered locus">SELR_18730</name>
</gene>
<organism evidence="3 4">
    <name type="scientific">Selenomonas ruminantium subsp. lactilytica (strain NBRC 103574 / TAM6421)</name>
    <dbReference type="NCBI Taxonomy" id="927704"/>
    <lineage>
        <taxon>Bacteria</taxon>
        <taxon>Bacillati</taxon>
        <taxon>Bacillota</taxon>
        <taxon>Negativicutes</taxon>
        <taxon>Selenomonadales</taxon>
        <taxon>Selenomonadaceae</taxon>
        <taxon>Selenomonas</taxon>
    </lineage>
</organism>
<sequence length="250" mass="26981">MRKKMLAGIVAGALMVGMGFGVLEGQAQAADKNVQNGQPCPPPPMMRGPRGGQPPMRQMSADDVAKQINKTFGVSEKEVKAAIDEQKDFRDIGQAAMLSKISGKSFKDVLAMKTDDKHWPEIGQELGVTPEQIHAQMNEMTAVRMAEKGDVDKDTALKLMNNGYRPHDIGMAAKLAKLSGKDIQSVLDMKKINNRWGDVAQQLGIDRDKLRLQRGEGGFHGHGPQGGPPPAEDMGGEMAPPEMNGADEAK</sequence>
<dbReference type="KEGG" id="sri:SELR_18730"/>
<dbReference type="AlphaFoldDB" id="I0GS44"/>
<feature type="region of interest" description="Disordered" evidence="1">
    <location>
        <begin position="211"/>
        <end position="250"/>
    </location>
</feature>
<dbReference type="PATRIC" id="fig|927704.6.peg.1947"/>
<dbReference type="OrthoDB" id="1669152at2"/>
<feature type="region of interest" description="Disordered" evidence="1">
    <location>
        <begin position="32"/>
        <end position="58"/>
    </location>
</feature>
<reference evidence="3 4" key="1">
    <citation type="submission" date="2011-10" db="EMBL/GenBank/DDBJ databases">
        <title>Whole genome sequence of Selenomonas ruminantium subsp. lactilytica TAM6421.</title>
        <authorList>
            <person name="Oguchi A."/>
            <person name="Ankai A."/>
            <person name="Kaneko J."/>
            <person name="Yamada-Narita S."/>
            <person name="Fukui S."/>
            <person name="Takahashi M."/>
            <person name="Onodera T."/>
            <person name="Kojima S."/>
            <person name="Fushimi T."/>
            <person name="Abe N."/>
            <person name="Kamio Y."/>
            <person name="Yamazaki S."/>
            <person name="Fujita N."/>
        </authorList>
    </citation>
    <scope>NUCLEOTIDE SEQUENCE [LARGE SCALE GENOMIC DNA]</scope>
    <source>
        <strain evidence="4">NBRC 103574 / TAM6421</strain>
    </source>
</reference>
<feature type="signal peptide" evidence="2">
    <location>
        <begin position="1"/>
        <end position="29"/>
    </location>
</feature>
<dbReference type="RefSeq" id="WP_014425012.1">
    <property type="nucleotide sequence ID" value="NC_017068.1"/>
</dbReference>